<gene>
    <name evidence="2" type="ORF">GC250_09140</name>
</gene>
<feature type="transmembrane region" description="Helical" evidence="1">
    <location>
        <begin position="127"/>
        <end position="153"/>
    </location>
</feature>
<dbReference type="AlphaFoldDB" id="A0A6A9QPC7"/>
<keyword evidence="1" id="KW-0812">Transmembrane</keyword>
<name>A0A6A9QPC7_SULME</name>
<evidence type="ECO:0000313" key="2">
    <source>
        <dbReference type="EMBL" id="MUN29598.1"/>
    </source>
</evidence>
<keyword evidence="3" id="KW-1185">Reference proteome</keyword>
<reference evidence="2 3" key="1">
    <citation type="submission" date="2019-10" db="EMBL/GenBank/DDBJ databases">
        <title>Sequencing and Assembly of Multiple Reported Metal-Biooxidizing Members of the Extremely Thermoacidophilic Archaeal Family Sulfolobaceae.</title>
        <authorList>
            <person name="Counts J.A."/>
            <person name="Kelly R.M."/>
        </authorList>
    </citation>
    <scope>NUCLEOTIDE SEQUENCE [LARGE SCALE GENOMIC DNA]</scope>
    <source>
        <strain evidence="2 3">DSM 6482</strain>
    </source>
</reference>
<comment type="caution">
    <text evidence="2">The sequence shown here is derived from an EMBL/GenBank/DDBJ whole genome shotgun (WGS) entry which is preliminary data.</text>
</comment>
<dbReference type="EMBL" id="WGGD01000005">
    <property type="protein sequence ID" value="MUN29598.1"/>
    <property type="molecule type" value="Genomic_DNA"/>
</dbReference>
<protein>
    <submittedName>
        <fullName evidence="2">Uncharacterized protein</fullName>
    </submittedName>
</protein>
<proteinExistence type="predicted"/>
<organism evidence="2 3">
    <name type="scientific">Sulfuracidifex metallicus DSM 6482 = JCM 9184</name>
    <dbReference type="NCBI Taxonomy" id="523847"/>
    <lineage>
        <taxon>Archaea</taxon>
        <taxon>Thermoproteota</taxon>
        <taxon>Thermoprotei</taxon>
        <taxon>Sulfolobales</taxon>
        <taxon>Sulfolobaceae</taxon>
        <taxon>Sulfuracidifex</taxon>
    </lineage>
</organism>
<accession>A0A6A9QPC7</accession>
<sequence>MNKWFIVAIIGVVLLAIGLGLSIYGTDYLGGVVSSTLSSLKSESFSSLPPGKSISIVVPSNTIMLVAYNSTAPIEFNSTITQANGIYLSEVTSTTTPSVYSFTNNYTHAVDVKYVVKTIDISKVEMAGIGVILVFVGLIIAIIAGIIGVISYFRKKRQTGMPPSPPTNPYGP</sequence>
<dbReference type="RefSeq" id="WP_054839180.1">
    <property type="nucleotide sequence ID" value="NZ_BBBY01000049.1"/>
</dbReference>
<dbReference type="Proteomes" id="UP000470772">
    <property type="component" value="Unassembled WGS sequence"/>
</dbReference>
<keyword evidence="1" id="KW-0472">Membrane</keyword>
<feature type="transmembrane region" description="Helical" evidence="1">
    <location>
        <begin position="5"/>
        <end position="25"/>
    </location>
</feature>
<evidence type="ECO:0000256" key="1">
    <source>
        <dbReference type="SAM" id="Phobius"/>
    </source>
</evidence>
<evidence type="ECO:0000313" key="3">
    <source>
        <dbReference type="Proteomes" id="UP000470772"/>
    </source>
</evidence>
<keyword evidence="1" id="KW-1133">Transmembrane helix</keyword>